<dbReference type="GO" id="GO:0042597">
    <property type="term" value="C:periplasmic space"/>
    <property type="evidence" value="ECO:0007669"/>
    <property type="project" value="UniProtKB-SubCell"/>
</dbReference>
<evidence type="ECO:0000256" key="2">
    <source>
        <dbReference type="ARBA" id="ARBA00010742"/>
    </source>
</evidence>
<sequence length="326" mass="33632">MVRTRMAKAAGLTALLGLTLGLAQAQAADGKPLRMGTEPWLGYGQWDVAATKGIFAAHGLNDVRIVNFTEDKDLNAALASGQLDVANVATHTAMVMAASGLPIKVVMLLDFSLKADAILADKNIASIAALKGKKVAFEQGTTSDILLNYALHASGMTISDVTVVPMPAADAGTALIAGRVPVAVTYEPYISAALAHGPDVKVLYTAGTDPGLISDVLVVRDDVIKSRPNAVKALVASWGAALADYKANTTADRAIIAKAVGDTPADLATAFDGVRYYSLAENNDALTGDFAHKTFADVKAAAKDAGLPTDGVSADTLIDAQFVKAP</sequence>
<dbReference type="InterPro" id="IPR015168">
    <property type="entry name" value="SsuA/THI5"/>
</dbReference>
<evidence type="ECO:0000256" key="1">
    <source>
        <dbReference type="ARBA" id="ARBA00004418"/>
    </source>
</evidence>
<reference evidence="6" key="2">
    <citation type="submission" date="2021-01" db="EMBL/GenBank/DDBJ databases">
        <authorList>
            <person name="Mieszkin S."/>
            <person name="Pouder E."/>
            <person name="Alain K."/>
        </authorList>
    </citation>
    <scope>NUCLEOTIDE SEQUENCE</scope>
    <source>
        <strain evidence="6">HW T2.11</strain>
    </source>
</reference>
<name>A0A964E1M4_9PROT</name>
<dbReference type="CDD" id="cd13563">
    <property type="entry name" value="PBP2_SsuA_like_6"/>
    <property type="match status" value="1"/>
</dbReference>
<evidence type="ECO:0000256" key="4">
    <source>
        <dbReference type="SAM" id="SignalP"/>
    </source>
</evidence>
<gene>
    <name evidence="6" type="ORF">ASILVAE211_25325</name>
</gene>
<evidence type="ECO:0000259" key="5">
    <source>
        <dbReference type="Pfam" id="PF09084"/>
    </source>
</evidence>
<dbReference type="SUPFAM" id="SSF53850">
    <property type="entry name" value="Periplasmic binding protein-like II"/>
    <property type="match status" value="1"/>
</dbReference>
<evidence type="ECO:0000313" key="6">
    <source>
        <dbReference type="EMBL" id="MCB8878521.1"/>
    </source>
</evidence>
<accession>A0A964E1M4</accession>
<dbReference type="Pfam" id="PF09084">
    <property type="entry name" value="NMT1"/>
    <property type="match status" value="1"/>
</dbReference>
<dbReference type="Proteomes" id="UP000708298">
    <property type="component" value="Unassembled WGS sequence"/>
</dbReference>
<dbReference type="PANTHER" id="PTHR30024">
    <property type="entry name" value="ALIPHATIC SULFONATES-BINDING PROTEIN-RELATED"/>
    <property type="match status" value="1"/>
</dbReference>
<comment type="caution">
    <text evidence="6">The sequence shown here is derived from an EMBL/GenBank/DDBJ whole genome shotgun (WGS) entry which is preliminary data.</text>
</comment>
<comment type="similarity">
    <text evidence="2">Belongs to the bacterial solute-binding protein SsuA/TauA family.</text>
</comment>
<dbReference type="Gene3D" id="3.40.190.10">
    <property type="entry name" value="Periplasmic binding protein-like II"/>
    <property type="match status" value="2"/>
</dbReference>
<organism evidence="6 7">
    <name type="scientific">Acidisoma silvae</name>
    <dbReference type="NCBI Taxonomy" id="2802396"/>
    <lineage>
        <taxon>Bacteria</taxon>
        <taxon>Pseudomonadati</taxon>
        <taxon>Pseudomonadota</taxon>
        <taxon>Alphaproteobacteria</taxon>
        <taxon>Acetobacterales</taxon>
        <taxon>Acidocellaceae</taxon>
        <taxon>Acidisoma</taxon>
    </lineage>
</organism>
<feature type="domain" description="SsuA/THI5-like" evidence="5">
    <location>
        <begin position="48"/>
        <end position="240"/>
    </location>
</feature>
<dbReference type="EMBL" id="JAESVB010000045">
    <property type="protein sequence ID" value="MCB8878521.1"/>
    <property type="molecule type" value="Genomic_DNA"/>
</dbReference>
<proteinExistence type="inferred from homology"/>
<feature type="signal peptide" evidence="4">
    <location>
        <begin position="1"/>
        <end position="27"/>
    </location>
</feature>
<reference evidence="6" key="1">
    <citation type="journal article" date="2021" name="Microorganisms">
        <title>Acidisoma silvae sp. nov. and Acidisomacellulosilytica sp. nov., Two Acidophilic Bacteria Isolated from Decaying Wood, Hydrolyzing Cellulose and Producing Poly-3-hydroxybutyrate.</title>
        <authorList>
            <person name="Mieszkin S."/>
            <person name="Pouder E."/>
            <person name="Uroz S."/>
            <person name="Simon-Colin C."/>
            <person name="Alain K."/>
        </authorList>
    </citation>
    <scope>NUCLEOTIDE SEQUENCE</scope>
    <source>
        <strain evidence="6">HW T2.11</strain>
    </source>
</reference>
<keyword evidence="3 4" id="KW-0732">Signal</keyword>
<dbReference type="PANTHER" id="PTHR30024:SF47">
    <property type="entry name" value="TAURINE-BINDING PERIPLASMIC PROTEIN"/>
    <property type="match status" value="1"/>
</dbReference>
<feature type="chain" id="PRO_5036683710" evidence="4">
    <location>
        <begin position="28"/>
        <end position="326"/>
    </location>
</feature>
<comment type="subcellular location">
    <subcellularLocation>
        <location evidence="1">Periplasm</location>
    </subcellularLocation>
</comment>
<keyword evidence="7" id="KW-1185">Reference proteome</keyword>
<dbReference type="AlphaFoldDB" id="A0A964E1M4"/>
<protein>
    <submittedName>
        <fullName evidence="6">ABC transporter substrate-binding protein</fullName>
    </submittedName>
</protein>
<evidence type="ECO:0000256" key="3">
    <source>
        <dbReference type="ARBA" id="ARBA00022729"/>
    </source>
</evidence>
<evidence type="ECO:0000313" key="7">
    <source>
        <dbReference type="Proteomes" id="UP000708298"/>
    </source>
</evidence>